<accession>A0A1A5ZU62</accession>
<feature type="region of interest" description="Disordered" evidence="1">
    <location>
        <begin position="1"/>
        <end position="25"/>
    </location>
</feature>
<gene>
    <name evidence="2" type="ORF">I303_08722</name>
    <name evidence="3" type="ORF">I303_106635</name>
</gene>
<organism evidence="2">
    <name type="scientific">Kwoniella dejecticola CBS 10117</name>
    <dbReference type="NCBI Taxonomy" id="1296121"/>
    <lineage>
        <taxon>Eukaryota</taxon>
        <taxon>Fungi</taxon>
        <taxon>Dikarya</taxon>
        <taxon>Basidiomycota</taxon>
        <taxon>Agaricomycotina</taxon>
        <taxon>Tremellomycetes</taxon>
        <taxon>Tremellales</taxon>
        <taxon>Cryptococcaceae</taxon>
        <taxon>Kwoniella</taxon>
    </lineage>
</organism>
<feature type="compositionally biased region" description="Polar residues" evidence="1">
    <location>
        <begin position="109"/>
        <end position="119"/>
    </location>
</feature>
<evidence type="ECO:0000313" key="3">
    <source>
        <dbReference type="EMBL" id="WWC64029.1"/>
    </source>
</evidence>
<feature type="region of interest" description="Disordered" evidence="1">
    <location>
        <begin position="101"/>
        <end position="121"/>
    </location>
</feature>
<protein>
    <submittedName>
        <fullName evidence="2">Uncharacterized protein</fullName>
    </submittedName>
</protein>
<evidence type="ECO:0000256" key="1">
    <source>
        <dbReference type="SAM" id="MobiDB-lite"/>
    </source>
</evidence>
<evidence type="ECO:0000313" key="4">
    <source>
        <dbReference type="Proteomes" id="UP000078595"/>
    </source>
</evidence>
<dbReference type="KEGG" id="kdj:28972421"/>
<dbReference type="RefSeq" id="XP_018259177.1">
    <property type="nucleotide sequence ID" value="XM_018411976.1"/>
</dbReference>
<dbReference type="OrthoDB" id="10546745at2759"/>
<reference evidence="2" key="1">
    <citation type="submission" date="2013-07" db="EMBL/GenBank/DDBJ databases">
        <title>The Genome Sequence of Cryptococcus dejecticola CBS10117.</title>
        <authorList>
            <consortium name="The Broad Institute Genome Sequencing Platform"/>
            <person name="Cuomo C."/>
            <person name="Litvintseva A."/>
            <person name="Chen Y."/>
            <person name="Heitman J."/>
            <person name="Sun S."/>
            <person name="Springer D."/>
            <person name="Dromer F."/>
            <person name="Young S.K."/>
            <person name="Zeng Q."/>
            <person name="Gargeya S."/>
            <person name="Fitzgerald M."/>
            <person name="Abouelleil A."/>
            <person name="Alvarado L."/>
            <person name="Berlin A.M."/>
            <person name="Chapman S.B."/>
            <person name="Dewar J."/>
            <person name="Goldberg J."/>
            <person name="Griggs A."/>
            <person name="Gujja S."/>
            <person name="Hansen M."/>
            <person name="Howarth C."/>
            <person name="Imamovic A."/>
            <person name="Larimer J."/>
            <person name="McCowan C."/>
            <person name="Murphy C."/>
            <person name="Pearson M."/>
            <person name="Priest M."/>
            <person name="Roberts A."/>
            <person name="Saif S."/>
            <person name="Shea T."/>
            <person name="Sykes S."/>
            <person name="Wortman J."/>
            <person name="Nusbaum C."/>
            <person name="Birren B."/>
        </authorList>
    </citation>
    <scope>NUCLEOTIDE SEQUENCE [LARGE SCALE GENOMIC DNA]</scope>
    <source>
        <strain evidence="2">CBS 10117</strain>
    </source>
</reference>
<evidence type="ECO:0000313" key="2">
    <source>
        <dbReference type="EMBL" id="OBR81335.1"/>
    </source>
</evidence>
<dbReference type="Proteomes" id="UP000078595">
    <property type="component" value="Chromosome 8"/>
</dbReference>
<dbReference type="AlphaFoldDB" id="A0A1A5ZU62"/>
<proteinExistence type="predicted"/>
<feature type="compositionally biased region" description="Polar residues" evidence="1">
    <location>
        <begin position="136"/>
        <end position="152"/>
    </location>
</feature>
<keyword evidence="4" id="KW-1185">Reference proteome</keyword>
<feature type="region of interest" description="Disordered" evidence="1">
    <location>
        <begin position="67"/>
        <end position="89"/>
    </location>
</feature>
<dbReference type="VEuPathDB" id="FungiDB:I303_08722"/>
<feature type="compositionally biased region" description="Polar residues" evidence="1">
    <location>
        <begin position="74"/>
        <end position="83"/>
    </location>
</feature>
<reference evidence="3" key="3">
    <citation type="submission" date="2024-02" db="EMBL/GenBank/DDBJ databases">
        <title>Comparative genomics of Cryptococcus and Kwoniella reveals pathogenesis evolution and contrasting modes of karyotype evolution via chromosome fusion or intercentromeric recombination.</title>
        <authorList>
            <person name="Coelho M.A."/>
            <person name="David-Palma M."/>
            <person name="Shea T."/>
            <person name="Bowers K."/>
            <person name="McGinley-Smith S."/>
            <person name="Mohammad A.W."/>
            <person name="Gnirke A."/>
            <person name="Yurkov A.M."/>
            <person name="Nowrousian M."/>
            <person name="Sun S."/>
            <person name="Cuomo C.A."/>
            <person name="Heitman J."/>
        </authorList>
    </citation>
    <scope>NUCLEOTIDE SEQUENCE</scope>
    <source>
        <strain evidence="3">CBS 10117</strain>
    </source>
</reference>
<reference evidence="3" key="2">
    <citation type="submission" date="2013-07" db="EMBL/GenBank/DDBJ databases">
        <authorList>
            <consortium name="The Broad Institute Genome Sequencing Platform"/>
            <person name="Cuomo C."/>
            <person name="Litvintseva A."/>
            <person name="Chen Y."/>
            <person name="Heitman J."/>
            <person name="Sun S."/>
            <person name="Springer D."/>
            <person name="Dromer F."/>
            <person name="Young S.K."/>
            <person name="Zeng Q."/>
            <person name="Gargeya S."/>
            <person name="Fitzgerald M."/>
            <person name="Abouelleil A."/>
            <person name="Alvarado L."/>
            <person name="Berlin A.M."/>
            <person name="Chapman S.B."/>
            <person name="Dewar J."/>
            <person name="Goldberg J."/>
            <person name="Griggs A."/>
            <person name="Gujja S."/>
            <person name="Hansen M."/>
            <person name="Howarth C."/>
            <person name="Imamovic A."/>
            <person name="Larimer J."/>
            <person name="McCowan C."/>
            <person name="Murphy C."/>
            <person name="Pearson M."/>
            <person name="Priest M."/>
            <person name="Roberts A."/>
            <person name="Saif S."/>
            <person name="Shea T."/>
            <person name="Sykes S."/>
            <person name="Wortman J."/>
            <person name="Nusbaum C."/>
            <person name="Birren B."/>
        </authorList>
    </citation>
    <scope>NUCLEOTIDE SEQUENCE</scope>
    <source>
        <strain evidence="3">CBS 10117</strain>
    </source>
</reference>
<feature type="region of interest" description="Disordered" evidence="1">
    <location>
        <begin position="136"/>
        <end position="162"/>
    </location>
</feature>
<name>A0A1A5ZU62_9TREE</name>
<sequence length="522" mass="58657">MDPTHEGRPFKKTWHQRTADRPTHTQSRILKPKYHFPILVDRWTPPTRAEIVTIAVPGTHCAVTARQKVKSKRSALQTPLESNSQRHEQPQITVTLQDHGASPIFPSRQARSTPPSSNHLGVLSDVKSPCVPHKLQTTSNQARLESFDSASEGSGRVGPPCRGPDTRKVLEDLANSQGHTKYGNDTRYKPNRSLIRRSYVKPLLEASENVLDSEKLDDTTMGVLKQYFWNRSIHTSLWKADRMFETDGFDKGNSRRKAYEERAVLEIGLEVVRRIMSELSDGSGRTEILSDYRVFIPDRWNPSSVVGESIRLIEKLGGTVCSTEEDLLCRQATTHIRLTGLSALADIGIHTDRWRLTQIKSWDMYRLVKSLIIVCDKFRKVRQSTLEKLQGLAQGCGKTPLEIGVKKAVYISISMDPDHATAIGRICDAERFTIKATLEELRAFDGSVRIVVVKEQVINSDQKSTSPHAIRKMTSLGFYNFVVELRKAKRQSDQRKSSLKGVPRALTKGLPPIVATGPPIND</sequence>
<dbReference type="EMBL" id="KI894038">
    <property type="protein sequence ID" value="OBR81335.1"/>
    <property type="molecule type" value="Genomic_DNA"/>
</dbReference>
<dbReference type="EMBL" id="CP144537">
    <property type="protein sequence ID" value="WWC64029.1"/>
    <property type="molecule type" value="Genomic_DNA"/>
</dbReference>
<dbReference type="GeneID" id="28972421"/>